<evidence type="ECO:0000313" key="3">
    <source>
        <dbReference type="Proteomes" id="UP001529510"/>
    </source>
</evidence>
<feature type="non-terminal residue" evidence="2">
    <location>
        <position position="50"/>
    </location>
</feature>
<feature type="non-terminal residue" evidence="2">
    <location>
        <position position="1"/>
    </location>
</feature>
<feature type="region of interest" description="Disordered" evidence="1">
    <location>
        <begin position="15"/>
        <end position="50"/>
    </location>
</feature>
<feature type="compositionally biased region" description="Basic and acidic residues" evidence="1">
    <location>
        <begin position="24"/>
        <end position="33"/>
    </location>
</feature>
<keyword evidence="3" id="KW-1185">Reference proteome</keyword>
<dbReference type="EMBL" id="JAMKFB020000008">
    <property type="protein sequence ID" value="KAL0186676.1"/>
    <property type="molecule type" value="Genomic_DNA"/>
</dbReference>
<dbReference type="AlphaFoldDB" id="A0ABD0QNE8"/>
<sequence>QEPHIRYEHIYLQDPSSQSEVEYSEMKRPRLEIGPESLIRHSTHRQPLTV</sequence>
<evidence type="ECO:0000313" key="2">
    <source>
        <dbReference type="EMBL" id="KAL0186676.1"/>
    </source>
</evidence>
<name>A0ABD0QNE8_CIRMR</name>
<dbReference type="Proteomes" id="UP001529510">
    <property type="component" value="Unassembled WGS sequence"/>
</dbReference>
<gene>
    <name evidence="2" type="ORF">M9458_018346</name>
</gene>
<accession>A0ABD0QNE8</accession>
<protein>
    <submittedName>
        <fullName evidence="2">Uncharacterized protein</fullName>
    </submittedName>
</protein>
<evidence type="ECO:0000256" key="1">
    <source>
        <dbReference type="SAM" id="MobiDB-lite"/>
    </source>
</evidence>
<comment type="caution">
    <text evidence="2">The sequence shown here is derived from an EMBL/GenBank/DDBJ whole genome shotgun (WGS) entry which is preliminary data.</text>
</comment>
<reference evidence="2 3" key="1">
    <citation type="submission" date="2024-05" db="EMBL/GenBank/DDBJ databases">
        <title>Genome sequencing and assembly of Indian major carp, Cirrhinus mrigala (Hamilton, 1822).</title>
        <authorList>
            <person name="Mohindra V."/>
            <person name="Chowdhury L.M."/>
            <person name="Lal K."/>
            <person name="Jena J.K."/>
        </authorList>
    </citation>
    <scope>NUCLEOTIDE SEQUENCE [LARGE SCALE GENOMIC DNA]</scope>
    <source>
        <strain evidence="2">CM1030</strain>
        <tissue evidence="2">Blood</tissue>
    </source>
</reference>
<proteinExistence type="predicted"/>
<organism evidence="2 3">
    <name type="scientific">Cirrhinus mrigala</name>
    <name type="common">Mrigala</name>
    <dbReference type="NCBI Taxonomy" id="683832"/>
    <lineage>
        <taxon>Eukaryota</taxon>
        <taxon>Metazoa</taxon>
        <taxon>Chordata</taxon>
        <taxon>Craniata</taxon>
        <taxon>Vertebrata</taxon>
        <taxon>Euteleostomi</taxon>
        <taxon>Actinopterygii</taxon>
        <taxon>Neopterygii</taxon>
        <taxon>Teleostei</taxon>
        <taxon>Ostariophysi</taxon>
        <taxon>Cypriniformes</taxon>
        <taxon>Cyprinidae</taxon>
        <taxon>Labeoninae</taxon>
        <taxon>Labeonini</taxon>
        <taxon>Cirrhinus</taxon>
    </lineage>
</organism>